<comment type="similarity">
    <text evidence="1 9">Belongs to the class-I aminoacyl-tRNA synthetase family.</text>
</comment>
<evidence type="ECO:0000256" key="6">
    <source>
        <dbReference type="ARBA" id="ARBA00022917"/>
    </source>
</evidence>
<dbReference type="PANTHER" id="PTHR10055:SF5">
    <property type="entry name" value="TRYPTOPHAN--TRNA LIGASE"/>
    <property type="match status" value="1"/>
</dbReference>
<sequence>MKQNSNYDIKKRTDYENIMREFGIEDIDKLQSEIEQDIFFFRRKIVIAHRDFNKILERAKNGLDWAIISGRGPSNDLHIGHLIVFELILELQKKFGCKFFMPLSDDEKYVFRKLKTLDDETYKLAIENAIDIFALGFKPDNVHCYLSSETPRIYRLALDFSVNLTYNSIKAALGFSGEENAGTVFYSCVQAAHILQPSVDYNLPVVVPIGLDQDVYMRLTRDIAGRRKITAPASIYVKYLKGLTGGPMSSSVPETCVYIRDDKKTIKKKIMSALTGGRDTLKEQRELGGVPEKCTVFNWFETFFIRDDKELEQIRDQCKNGKLICGKDCKPKLYNLVCEYQDKFTLKRKEVIENLEKYFDHPIKPEILEQIRCT</sequence>
<evidence type="ECO:0000313" key="10">
    <source>
        <dbReference type="EMBL" id="UJG39862.1"/>
    </source>
</evidence>
<evidence type="ECO:0000256" key="5">
    <source>
        <dbReference type="ARBA" id="ARBA00022840"/>
    </source>
</evidence>
<dbReference type="GO" id="GO:0005737">
    <property type="term" value="C:cytoplasm"/>
    <property type="evidence" value="ECO:0007669"/>
    <property type="project" value="UniProtKB-UniRule"/>
</dbReference>
<protein>
    <recommendedName>
        <fullName evidence="2 8">Tryptophan--tRNA ligase</fullName>
        <ecNumber evidence="2 8">6.1.1.2</ecNumber>
    </recommendedName>
</protein>
<accession>A0A9Y1BJ58</accession>
<dbReference type="SUPFAM" id="SSF52374">
    <property type="entry name" value="Nucleotidylyl transferase"/>
    <property type="match status" value="1"/>
</dbReference>
<dbReference type="InterPro" id="IPR001412">
    <property type="entry name" value="aa-tRNA-synth_I_CS"/>
</dbReference>
<dbReference type="AlphaFoldDB" id="A0A9Y1BJ58"/>
<dbReference type="Gene3D" id="1.10.240.10">
    <property type="entry name" value="Tyrosyl-Transfer RNA Synthetase"/>
    <property type="match status" value="1"/>
</dbReference>
<dbReference type="InterPro" id="IPR014729">
    <property type="entry name" value="Rossmann-like_a/b/a_fold"/>
</dbReference>
<reference evidence="10" key="1">
    <citation type="journal article" date="2022" name="Nat. Microbiol.">
        <title>Unique mobile elements and scalable gene flow at the prokaryote-eukaryote boundary revealed by circularized Asgard archaea genomes.</title>
        <authorList>
            <person name="Wu F."/>
            <person name="Speth D.R."/>
            <person name="Philosof A."/>
            <person name="Cremiere A."/>
            <person name="Narayanan A."/>
            <person name="Barco R.A."/>
            <person name="Connon S.A."/>
            <person name="Amend J.P."/>
            <person name="Antoshechkin I.A."/>
            <person name="Orphan V.J."/>
        </authorList>
    </citation>
    <scope>NUCLEOTIDE SEQUENCE</scope>
    <source>
        <strain evidence="10">PM71</strain>
    </source>
</reference>
<dbReference type="PANTHER" id="PTHR10055">
    <property type="entry name" value="TRYPTOPHANYL-TRNA SYNTHETASE"/>
    <property type="match status" value="1"/>
</dbReference>
<evidence type="ECO:0000256" key="8">
    <source>
        <dbReference type="NCBIfam" id="TIGR00233"/>
    </source>
</evidence>
<keyword evidence="3 9" id="KW-0436">Ligase</keyword>
<dbReference type="InterPro" id="IPR002305">
    <property type="entry name" value="aa-tRNA-synth_Ic"/>
</dbReference>
<evidence type="ECO:0000256" key="1">
    <source>
        <dbReference type="ARBA" id="ARBA00005594"/>
    </source>
</evidence>
<keyword evidence="6 9" id="KW-0648">Protein biosynthesis</keyword>
<evidence type="ECO:0000256" key="9">
    <source>
        <dbReference type="RuleBase" id="RU363036"/>
    </source>
</evidence>
<keyword evidence="5 9" id="KW-0067">ATP-binding</keyword>
<gene>
    <name evidence="10" type="primary">trpS</name>
    <name evidence="10" type="ORF">K9W45_08345</name>
</gene>
<evidence type="ECO:0000256" key="3">
    <source>
        <dbReference type="ARBA" id="ARBA00022598"/>
    </source>
</evidence>
<dbReference type="Pfam" id="PF00579">
    <property type="entry name" value="tRNA-synt_1b"/>
    <property type="match status" value="1"/>
</dbReference>
<dbReference type="InterPro" id="IPR002306">
    <property type="entry name" value="Trp-tRNA-ligase"/>
</dbReference>
<dbReference type="EMBL" id="CP084166">
    <property type="protein sequence ID" value="UJG39862.1"/>
    <property type="molecule type" value="Genomic_DNA"/>
</dbReference>
<dbReference type="Gene3D" id="3.40.50.620">
    <property type="entry name" value="HUPs"/>
    <property type="match status" value="1"/>
</dbReference>
<dbReference type="Proteomes" id="UP001201020">
    <property type="component" value="Chromosome"/>
</dbReference>
<dbReference type="GO" id="GO:0004830">
    <property type="term" value="F:tryptophan-tRNA ligase activity"/>
    <property type="evidence" value="ECO:0007669"/>
    <property type="project" value="UniProtKB-UniRule"/>
</dbReference>
<dbReference type="GO" id="GO:0005524">
    <property type="term" value="F:ATP binding"/>
    <property type="evidence" value="ECO:0007669"/>
    <property type="project" value="UniProtKB-KW"/>
</dbReference>
<keyword evidence="4 9" id="KW-0547">Nucleotide-binding</keyword>
<evidence type="ECO:0000256" key="4">
    <source>
        <dbReference type="ARBA" id="ARBA00022741"/>
    </source>
</evidence>
<dbReference type="GO" id="GO:0006436">
    <property type="term" value="P:tryptophanyl-tRNA aminoacylation"/>
    <property type="evidence" value="ECO:0007669"/>
    <property type="project" value="UniProtKB-UniRule"/>
</dbReference>
<organism evidence="10">
    <name type="scientific">Candidatus Heimdallarchaeum aukensis</name>
    <dbReference type="NCBI Taxonomy" id="2876573"/>
    <lineage>
        <taxon>Archaea</taxon>
        <taxon>Promethearchaeati</taxon>
        <taxon>Candidatus Heimdallarchaeota</taxon>
        <taxon>Candidatus Heimdallarchaeia (ex Rinke et al. 2021) (nom. nud.)</taxon>
        <taxon>Candidatus Heimdallarchaeales</taxon>
        <taxon>Candidatus Heimdallarchaeaceae</taxon>
        <taxon>Candidatus Heimdallarchaeum</taxon>
    </lineage>
</organism>
<keyword evidence="7 9" id="KW-0030">Aminoacyl-tRNA synthetase</keyword>
<dbReference type="PRINTS" id="PR01039">
    <property type="entry name" value="TRNASYNTHTRP"/>
</dbReference>
<proteinExistence type="inferred from homology"/>
<name>A0A9Y1BJ58_9ARCH</name>
<dbReference type="PROSITE" id="PS00178">
    <property type="entry name" value="AA_TRNA_LIGASE_I"/>
    <property type="match status" value="1"/>
</dbReference>
<evidence type="ECO:0000256" key="7">
    <source>
        <dbReference type="ARBA" id="ARBA00023146"/>
    </source>
</evidence>
<dbReference type="EC" id="6.1.1.2" evidence="2 8"/>
<dbReference type="NCBIfam" id="TIGR00233">
    <property type="entry name" value="trpS"/>
    <property type="match status" value="1"/>
</dbReference>
<evidence type="ECO:0000256" key="2">
    <source>
        <dbReference type="ARBA" id="ARBA00013161"/>
    </source>
</evidence>